<feature type="region of interest" description="Disordered" evidence="1">
    <location>
        <begin position="62"/>
        <end position="85"/>
    </location>
</feature>
<organism evidence="3 4">
    <name type="scientific">Nitrospirillum amazonense</name>
    <dbReference type="NCBI Taxonomy" id="28077"/>
    <lineage>
        <taxon>Bacteria</taxon>
        <taxon>Pseudomonadati</taxon>
        <taxon>Pseudomonadota</taxon>
        <taxon>Alphaproteobacteria</taxon>
        <taxon>Rhodospirillales</taxon>
        <taxon>Azospirillaceae</taxon>
        <taxon>Nitrospirillum</taxon>
    </lineage>
</organism>
<feature type="transmembrane region" description="Helical" evidence="2">
    <location>
        <begin position="35"/>
        <end position="57"/>
    </location>
</feature>
<reference evidence="3 4" key="1">
    <citation type="submission" date="2019-06" db="EMBL/GenBank/DDBJ databases">
        <title>Genomic Encyclopedia of Type Strains, Phase IV (KMG-V): Genome sequencing to study the core and pangenomes of soil and plant-associated prokaryotes.</title>
        <authorList>
            <person name="Whitman W."/>
        </authorList>
    </citation>
    <scope>NUCLEOTIDE SEQUENCE [LARGE SCALE GENOMIC DNA]</scope>
    <source>
        <strain evidence="3 4">BR 11622</strain>
    </source>
</reference>
<accession>A0A560HDV1</accession>
<dbReference type="EMBL" id="VITR01000004">
    <property type="protein sequence ID" value="TWB43869.1"/>
    <property type="molecule type" value="Genomic_DNA"/>
</dbReference>
<comment type="caution">
    <text evidence="3">The sequence shown here is derived from an EMBL/GenBank/DDBJ whole genome shotgun (WGS) entry which is preliminary data.</text>
</comment>
<proteinExistence type="predicted"/>
<gene>
    <name evidence="3" type="ORF">FBZ90_104257</name>
</gene>
<dbReference type="Proteomes" id="UP000315751">
    <property type="component" value="Unassembled WGS sequence"/>
</dbReference>
<evidence type="ECO:0000313" key="4">
    <source>
        <dbReference type="Proteomes" id="UP000315751"/>
    </source>
</evidence>
<dbReference type="AlphaFoldDB" id="A0A560HDV1"/>
<keyword evidence="2" id="KW-0472">Membrane</keyword>
<evidence type="ECO:0000313" key="3">
    <source>
        <dbReference type="EMBL" id="TWB43869.1"/>
    </source>
</evidence>
<name>A0A560HDV1_9PROT</name>
<evidence type="ECO:0000256" key="1">
    <source>
        <dbReference type="SAM" id="MobiDB-lite"/>
    </source>
</evidence>
<protein>
    <submittedName>
        <fullName evidence="3">Uncharacterized protein</fullName>
    </submittedName>
</protein>
<sequence>MLNALHKLLSVTVVLLLLVPLTDLAMQVLPPVIGALPPLLAGLVFVAFLGQAAAAVIRRAGPTGGRAETGPGSTRPGSLPKEIAP</sequence>
<keyword evidence="4" id="KW-1185">Reference proteome</keyword>
<keyword evidence="2" id="KW-0812">Transmembrane</keyword>
<keyword evidence="2" id="KW-1133">Transmembrane helix</keyword>
<evidence type="ECO:0000256" key="2">
    <source>
        <dbReference type="SAM" id="Phobius"/>
    </source>
</evidence>